<feature type="domain" description="QLQ" evidence="6">
    <location>
        <begin position="8"/>
        <end position="43"/>
    </location>
</feature>
<dbReference type="PANTHER" id="PTHR31602">
    <property type="entry name" value="GROWTH-REGULATING FACTOR 5"/>
    <property type="match status" value="1"/>
</dbReference>
<comment type="function">
    <text evidence="5">Transcription activator.</text>
</comment>
<evidence type="ECO:0000259" key="6">
    <source>
        <dbReference type="PROSITE" id="PS51666"/>
    </source>
</evidence>
<keyword evidence="5" id="KW-0804">Transcription</keyword>
<evidence type="ECO:0000256" key="3">
    <source>
        <dbReference type="ARBA" id="ARBA00023242"/>
    </source>
</evidence>
<dbReference type="AlphaFoldDB" id="A0AAV3PVW9"/>
<accession>A0AAV3PVW9</accession>
<dbReference type="InterPro" id="IPR014978">
    <property type="entry name" value="Gln-Leu-Gln_QLQ"/>
</dbReference>
<dbReference type="SMART" id="SM00951">
    <property type="entry name" value="QLQ"/>
    <property type="match status" value="1"/>
</dbReference>
<comment type="caution">
    <text evidence="8">The sequence shown here is derived from an EMBL/GenBank/DDBJ whole genome shotgun (WGS) entry which is preliminary data.</text>
</comment>
<dbReference type="Proteomes" id="UP001454036">
    <property type="component" value="Unassembled WGS sequence"/>
</dbReference>
<dbReference type="PROSITE" id="PS51667">
    <property type="entry name" value="WRC"/>
    <property type="match status" value="1"/>
</dbReference>
<comment type="subcellular location">
    <subcellularLocation>
        <location evidence="1 4 5">Nucleus</location>
    </subcellularLocation>
</comment>
<comment type="similarity">
    <text evidence="2 5">Belongs to the GRF family.</text>
</comment>
<keyword evidence="5" id="KW-0010">Activator</keyword>
<comment type="domain">
    <text evidence="5">The QLQ domain and WRC domain may be involved in protein-protein interaction and DNA-binding, respectively.</text>
</comment>
<dbReference type="GO" id="GO:0006355">
    <property type="term" value="P:regulation of DNA-templated transcription"/>
    <property type="evidence" value="ECO:0007669"/>
    <property type="project" value="InterPro"/>
</dbReference>
<keyword evidence="9" id="KW-1185">Reference proteome</keyword>
<name>A0AAV3PVW9_LITER</name>
<dbReference type="GO" id="GO:0006351">
    <property type="term" value="P:DNA-templated transcription"/>
    <property type="evidence" value="ECO:0007669"/>
    <property type="project" value="UniProtKB-UniRule"/>
</dbReference>
<dbReference type="EMBL" id="BAABME010002581">
    <property type="protein sequence ID" value="GAA0155261.1"/>
    <property type="molecule type" value="Genomic_DNA"/>
</dbReference>
<dbReference type="GO" id="GO:0005524">
    <property type="term" value="F:ATP binding"/>
    <property type="evidence" value="ECO:0007669"/>
    <property type="project" value="UniProtKB-UniRule"/>
</dbReference>
<dbReference type="Pfam" id="PF08880">
    <property type="entry name" value="QLQ"/>
    <property type="match status" value="1"/>
</dbReference>
<evidence type="ECO:0000256" key="4">
    <source>
        <dbReference type="PROSITE-ProRule" id="PRU01002"/>
    </source>
</evidence>
<keyword evidence="3 4" id="KW-0539">Nucleus</keyword>
<dbReference type="InterPro" id="IPR031137">
    <property type="entry name" value="GRF"/>
</dbReference>
<evidence type="ECO:0000256" key="1">
    <source>
        <dbReference type="ARBA" id="ARBA00004123"/>
    </source>
</evidence>
<dbReference type="InterPro" id="IPR014977">
    <property type="entry name" value="WRC_dom"/>
</dbReference>
<feature type="short sequence motif" description="Bipartite nuclear localization signal" evidence="4">
    <location>
        <begin position="81"/>
        <end position="91"/>
    </location>
</feature>
<organism evidence="8 9">
    <name type="scientific">Lithospermum erythrorhizon</name>
    <name type="common">Purple gromwell</name>
    <name type="synonym">Lithospermum officinale var. erythrorhizon</name>
    <dbReference type="NCBI Taxonomy" id="34254"/>
    <lineage>
        <taxon>Eukaryota</taxon>
        <taxon>Viridiplantae</taxon>
        <taxon>Streptophyta</taxon>
        <taxon>Embryophyta</taxon>
        <taxon>Tracheophyta</taxon>
        <taxon>Spermatophyta</taxon>
        <taxon>Magnoliopsida</taxon>
        <taxon>eudicotyledons</taxon>
        <taxon>Gunneridae</taxon>
        <taxon>Pentapetalae</taxon>
        <taxon>asterids</taxon>
        <taxon>lamiids</taxon>
        <taxon>Boraginales</taxon>
        <taxon>Boraginaceae</taxon>
        <taxon>Boraginoideae</taxon>
        <taxon>Lithospermeae</taxon>
        <taxon>Lithospermum</taxon>
    </lineage>
</organism>
<feature type="short sequence motif" description="Bipartite nuclear localization signal" evidence="4">
    <location>
        <begin position="109"/>
        <end position="116"/>
    </location>
</feature>
<evidence type="ECO:0000256" key="5">
    <source>
        <dbReference type="RuleBase" id="RU367127"/>
    </source>
</evidence>
<protein>
    <recommendedName>
        <fullName evidence="5">Growth-regulating factor</fullName>
    </recommendedName>
</protein>
<dbReference type="PROSITE" id="PS51666">
    <property type="entry name" value="QLQ"/>
    <property type="match status" value="1"/>
</dbReference>
<evidence type="ECO:0000259" key="7">
    <source>
        <dbReference type="PROSITE" id="PS51667"/>
    </source>
</evidence>
<gene>
    <name evidence="8" type="ORF">LIER_13028</name>
</gene>
<evidence type="ECO:0000256" key="2">
    <source>
        <dbReference type="ARBA" id="ARBA00008122"/>
    </source>
</evidence>
<dbReference type="GO" id="GO:0099402">
    <property type="term" value="P:plant organ development"/>
    <property type="evidence" value="ECO:0007669"/>
    <property type="project" value="UniProtKB-ARBA"/>
</dbReference>
<sequence length="362" mass="40462">MAATLQFPFTLAQWKELERQAMIYKYMMASIPVPPHLLFPLTTNFSAGFTTTTTSGWSGLYGWRYSSASAASNSKDAEPGRCKRTDGKKWRCSRDVAPNQKYCERHMHRGRPRSRKHVEVQPLVSENNNNGIINSNKKIKVNNTTIKNCPLGQLSSQEMVETTGQSIGTNHVLDNMNTDLSIKTFANRDVNWLMEDKVLEIGVEQQWPNFMNQKIDDHPSLFQQQYVEREGLNLFSYTNDESQFFLNSDNQPKGRFVDACSNDGLIRTTNCTNDGSSLSSPRDNISPSLTLSMAMAAGNIIDEEMKKIQEGGCDYENKDSNFFSTHSWIPFASCGGPLAEVLHTGSVVASPSNPASSLCQNQ</sequence>
<dbReference type="PANTHER" id="PTHR31602:SF101">
    <property type="entry name" value="GROWTH-REGULATING FACTOR 7"/>
    <property type="match status" value="1"/>
</dbReference>
<feature type="domain" description="WRC" evidence="7">
    <location>
        <begin position="76"/>
        <end position="120"/>
    </location>
</feature>
<dbReference type="GO" id="GO:0005634">
    <property type="term" value="C:nucleus"/>
    <property type="evidence" value="ECO:0007669"/>
    <property type="project" value="UniProtKB-SubCell"/>
</dbReference>
<reference evidence="8 9" key="1">
    <citation type="submission" date="2024-01" db="EMBL/GenBank/DDBJ databases">
        <title>The complete chloroplast genome sequence of Lithospermum erythrorhizon: insights into the phylogenetic relationship among Boraginaceae species and the maternal lineages of purple gromwells.</title>
        <authorList>
            <person name="Okada T."/>
            <person name="Watanabe K."/>
        </authorList>
    </citation>
    <scope>NUCLEOTIDE SEQUENCE [LARGE SCALE GENOMIC DNA]</scope>
</reference>
<dbReference type="Pfam" id="PF08879">
    <property type="entry name" value="WRC"/>
    <property type="match status" value="1"/>
</dbReference>
<keyword evidence="5" id="KW-0805">Transcription regulation</keyword>
<evidence type="ECO:0000313" key="9">
    <source>
        <dbReference type="Proteomes" id="UP001454036"/>
    </source>
</evidence>
<evidence type="ECO:0000313" key="8">
    <source>
        <dbReference type="EMBL" id="GAA0155261.1"/>
    </source>
</evidence>
<proteinExistence type="inferred from homology"/>